<evidence type="ECO:0000256" key="7">
    <source>
        <dbReference type="PIRSR" id="PIRSR038994-2"/>
    </source>
</evidence>
<organism evidence="10 11">
    <name type="scientific">Friedmanniella luteola</name>
    <dbReference type="NCBI Taxonomy" id="546871"/>
    <lineage>
        <taxon>Bacteria</taxon>
        <taxon>Bacillati</taxon>
        <taxon>Actinomycetota</taxon>
        <taxon>Actinomycetes</taxon>
        <taxon>Propionibacteriales</taxon>
        <taxon>Nocardioidaceae</taxon>
        <taxon>Friedmanniella</taxon>
    </lineage>
</organism>
<sequence>MTPDPSPPDPARPAPAATRLWCERVVTPVGERRGVLLEVADGRITDLQASPAAPAGVERVAGWTVPGFVDTHGHGGGGHDYATLDLDEARGARAFHRAHGTTTALASLVTADLDTLVTQIQTLAPLVRTGELAGLHLEGPFLAPAKKGAHTESLLVPPTPEAVERLLEAADGTLAMVTIAPELPGALAAIAQLVGGGVTVAVGHTDGDETDALRALDAGATVATHLFNAMRPIHHREPGPVPVLLGDERVVVELIGDGFHLHRDVVRMAVDAAGLDRVALITDAMVATGMPDGGYTLGGLDVVVRHGEARLLEADGSPGSIAGSTLTMAAGFAFLVSLGMSIPGASHLAASTPARRHGLDDVGTIEVGAAADLCVVDDGGRLQRVMQNGAWV</sequence>
<dbReference type="GO" id="GO:0046872">
    <property type="term" value="F:metal ion binding"/>
    <property type="evidence" value="ECO:0007669"/>
    <property type="project" value="UniProtKB-KW"/>
</dbReference>
<name>A0A1H1MGS5_9ACTN</name>
<dbReference type="EMBL" id="LT629749">
    <property type="protein sequence ID" value="SDR85850.1"/>
    <property type="molecule type" value="Genomic_DNA"/>
</dbReference>
<keyword evidence="4 5" id="KW-0119">Carbohydrate metabolism</keyword>
<keyword evidence="3 5" id="KW-0378">Hydrolase</keyword>
<proteinExistence type="inferred from homology"/>
<dbReference type="STRING" id="546871.SAMN04488543_0632"/>
<feature type="binding site" evidence="8">
    <location>
        <position position="225"/>
    </location>
    <ligand>
        <name>Zn(2+)</name>
        <dbReference type="ChEBI" id="CHEBI:29105"/>
    </ligand>
</feature>
<evidence type="ECO:0000256" key="5">
    <source>
        <dbReference type="PIRNR" id="PIRNR038994"/>
    </source>
</evidence>
<dbReference type="SUPFAM" id="SSF51556">
    <property type="entry name" value="Metallo-dependent hydrolases"/>
    <property type="match status" value="1"/>
</dbReference>
<comment type="similarity">
    <text evidence="1 5">Belongs to the metallo-dependent hydrolases superfamily. NagA family.</text>
</comment>
<dbReference type="Gene3D" id="3.20.20.140">
    <property type="entry name" value="Metal-dependent hydrolases"/>
    <property type="match status" value="1"/>
</dbReference>
<dbReference type="InterPro" id="IPR011059">
    <property type="entry name" value="Metal-dep_hydrolase_composite"/>
</dbReference>
<evidence type="ECO:0000256" key="2">
    <source>
        <dbReference type="ARBA" id="ARBA00022723"/>
    </source>
</evidence>
<evidence type="ECO:0000256" key="6">
    <source>
        <dbReference type="PIRSR" id="PIRSR038994-1"/>
    </source>
</evidence>
<dbReference type="PANTHER" id="PTHR11113">
    <property type="entry name" value="N-ACETYLGLUCOSAMINE-6-PHOSPHATE DEACETYLASE"/>
    <property type="match status" value="1"/>
</dbReference>
<gene>
    <name evidence="10" type="ORF">SAMN04488543_0632</name>
</gene>
<evidence type="ECO:0000256" key="1">
    <source>
        <dbReference type="ARBA" id="ARBA00010716"/>
    </source>
</evidence>
<evidence type="ECO:0000313" key="11">
    <source>
        <dbReference type="Proteomes" id="UP000199092"/>
    </source>
</evidence>
<dbReference type="Gene3D" id="2.30.40.10">
    <property type="entry name" value="Urease, subunit C, domain 1"/>
    <property type="match status" value="1"/>
</dbReference>
<dbReference type="OrthoDB" id="9776488at2"/>
<evidence type="ECO:0000259" key="9">
    <source>
        <dbReference type="Pfam" id="PF01979"/>
    </source>
</evidence>
<dbReference type="RefSeq" id="WP_091410059.1">
    <property type="nucleotide sequence ID" value="NZ_LT629749.1"/>
</dbReference>
<dbReference type="GO" id="GO:0006046">
    <property type="term" value="P:N-acetylglucosamine catabolic process"/>
    <property type="evidence" value="ECO:0007669"/>
    <property type="project" value="TreeGrafter"/>
</dbReference>
<evidence type="ECO:0000256" key="8">
    <source>
        <dbReference type="PIRSR" id="PIRSR038994-3"/>
    </source>
</evidence>
<dbReference type="InterPro" id="IPR003764">
    <property type="entry name" value="GlcNAc_6-P_deAcase"/>
</dbReference>
<dbReference type="InterPro" id="IPR032466">
    <property type="entry name" value="Metal_Hydrolase"/>
</dbReference>
<dbReference type="AlphaFoldDB" id="A0A1H1MGS5"/>
<keyword evidence="2 8" id="KW-0479">Metal-binding</keyword>
<feature type="active site" description="Proton donor/acceptor" evidence="6">
    <location>
        <position position="283"/>
    </location>
</feature>
<dbReference type="SUPFAM" id="SSF51338">
    <property type="entry name" value="Composite domain of metallo-dependent hydrolases"/>
    <property type="match status" value="1"/>
</dbReference>
<dbReference type="GO" id="GO:0008448">
    <property type="term" value="F:N-acetylglucosamine-6-phosphate deacetylase activity"/>
    <property type="evidence" value="ECO:0007669"/>
    <property type="project" value="InterPro"/>
</dbReference>
<dbReference type="InterPro" id="IPR006680">
    <property type="entry name" value="Amidohydro-rel"/>
</dbReference>
<feature type="binding site" evidence="7">
    <location>
        <begin position="321"/>
        <end position="323"/>
    </location>
    <ligand>
        <name>substrate</name>
    </ligand>
</feature>
<feature type="binding site" evidence="7">
    <location>
        <position position="236"/>
    </location>
    <ligand>
        <name>substrate</name>
    </ligand>
</feature>
<evidence type="ECO:0000313" key="10">
    <source>
        <dbReference type="EMBL" id="SDR85850.1"/>
    </source>
</evidence>
<comment type="cofactor">
    <cofactor evidence="8">
        <name>a divalent metal cation</name>
        <dbReference type="ChEBI" id="CHEBI:60240"/>
    </cofactor>
    <text evidence="8">Binds 1 divalent metal cation per subunit.</text>
</comment>
<dbReference type="PANTHER" id="PTHR11113:SF14">
    <property type="entry name" value="N-ACETYLGLUCOSAMINE-6-PHOSPHATE DEACETYLASE"/>
    <property type="match status" value="1"/>
</dbReference>
<feature type="binding site" evidence="7">
    <location>
        <position position="260"/>
    </location>
    <ligand>
        <name>substrate</name>
    </ligand>
</feature>
<evidence type="ECO:0000256" key="3">
    <source>
        <dbReference type="ARBA" id="ARBA00022801"/>
    </source>
</evidence>
<dbReference type="Proteomes" id="UP000199092">
    <property type="component" value="Chromosome I"/>
</dbReference>
<protein>
    <submittedName>
        <fullName evidence="10">N-acetylglucosamine 6-phosphate deacetylase</fullName>
    </submittedName>
</protein>
<feature type="binding site" evidence="7">
    <location>
        <position position="149"/>
    </location>
    <ligand>
        <name>substrate</name>
    </ligand>
</feature>
<feature type="domain" description="Amidohydrolase-related" evidence="9">
    <location>
        <begin position="65"/>
        <end position="392"/>
    </location>
</feature>
<feature type="binding site" evidence="8">
    <location>
        <position position="138"/>
    </location>
    <ligand>
        <name>Zn(2+)</name>
        <dbReference type="ChEBI" id="CHEBI:29105"/>
    </ligand>
</feature>
<feature type="binding site" evidence="8">
    <location>
        <position position="204"/>
    </location>
    <ligand>
        <name>Zn(2+)</name>
        <dbReference type="ChEBI" id="CHEBI:29105"/>
    </ligand>
</feature>
<dbReference type="PIRSF" id="PIRSF038994">
    <property type="entry name" value="NagA"/>
    <property type="match status" value="1"/>
</dbReference>
<feature type="binding site" evidence="7">
    <location>
        <begin position="228"/>
        <end position="229"/>
    </location>
    <ligand>
        <name>substrate</name>
    </ligand>
</feature>
<accession>A0A1H1MGS5</accession>
<dbReference type="Pfam" id="PF01979">
    <property type="entry name" value="Amidohydro_1"/>
    <property type="match status" value="1"/>
</dbReference>
<keyword evidence="11" id="KW-1185">Reference proteome</keyword>
<evidence type="ECO:0000256" key="4">
    <source>
        <dbReference type="ARBA" id="ARBA00023277"/>
    </source>
</evidence>
<reference evidence="10 11" key="1">
    <citation type="submission" date="2016-10" db="EMBL/GenBank/DDBJ databases">
        <authorList>
            <person name="de Groot N.N."/>
        </authorList>
    </citation>
    <scope>NUCLEOTIDE SEQUENCE [LARGE SCALE GENOMIC DNA]</scope>
    <source>
        <strain evidence="10 11">DSM 21741</strain>
    </source>
</reference>